<name>A0A1I4MF81_9GAMM</name>
<evidence type="ECO:0000313" key="3">
    <source>
        <dbReference type="Proteomes" id="UP000186599"/>
    </source>
</evidence>
<dbReference type="AlphaFoldDB" id="A0A1I4MF81"/>
<dbReference type="STRING" id="653930.SAMN05216589_1949"/>
<sequence>MSLENQPVWKCLIVAPVVRLFALAAEKVSAPLSLLVSANAEIAALLRQLTCALLLPTFVSNTPAMPLSEAHFGGFFVSGGRE</sequence>
<protein>
    <submittedName>
        <fullName evidence="2">Uncharacterized protein</fullName>
    </submittedName>
</protein>
<dbReference type="EMBL" id="FOGN01000003">
    <property type="protein sequence ID" value="SES00026.1"/>
    <property type="molecule type" value="Genomic_DNA"/>
</dbReference>
<keyword evidence="3" id="KW-1185">Reference proteome</keyword>
<dbReference type="Proteomes" id="UP000186599">
    <property type="component" value="Unassembled WGS sequence"/>
</dbReference>
<proteinExistence type="predicted"/>
<evidence type="ECO:0000313" key="2">
    <source>
        <dbReference type="EMBL" id="SFM01675.1"/>
    </source>
</evidence>
<dbReference type="Proteomes" id="UP000186904">
    <property type="component" value="Unassembled WGS sequence"/>
</dbReference>
<organism evidence="2 3">
    <name type="scientific">Halopseudomonas bauzanensis</name>
    <dbReference type="NCBI Taxonomy" id="653930"/>
    <lineage>
        <taxon>Bacteria</taxon>
        <taxon>Pseudomonadati</taxon>
        <taxon>Pseudomonadota</taxon>
        <taxon>Gammaproteobacteria</taxon>
        <taxon>Pseudomonadales</taxon>
        <taxon>Pseudomonadaceae</taxon>
        <taxon>Halopseudomonas</taxon>
    </lineage>
</organism>
<accession>A0A1I4MF81</accession>
<dbReference type="EMBL" id="FOUA01000003">
    <property type="protein sequence ID" value="SFM01675.1"/>
    <property type="molecule type" value="Genomic_DNA"/>
</dbReference>
<evidence type="ECO:0000313" key="4">
    <source>
        <dbReference type="Proteomes" id="UP000186904"/>
    </source>
</evidence>
<reference evidence="3 4" key="1">
    <citation type="submission" date="2016-10" db="EMBL/GenBank/DDBJ databases">
        <authorList>
            <person name="de Groot N.N."/>
        </authorList>
    </citation>
    <scope>NUCLEOTIDE SEQUENCE [LARGE SCALE GENOMIC DNA]</scope>
    <source>
        <strain evidence="2 3">CGMCC 1.9095</strain>
        <strain evidence="1 4">DSM 22558</strain>
    </source>
</reference>
<gene>
    <name evidence="2" type="ORF">SAMN04487855_1948</name>
    <name evidence="1" type="ORF">SAMN05216589_1949</name>
</gene>
<evidence type="ECO:0000313" key="1">
    <source>
        <dbReference type="EMBL" id="SES00026.1"/>
    </source>
</evidence>